<evidence type="ECO:0000313" key="2">
    <source>
        <dbReference type="EMBL" id="KAG2548260.1"/>
    </source>
</evidence>
<evidence type="ECO:0000313" key="3">
    <source>
        <dbReference type="Proteomes" id="UP000823388"/>
    </source>
</evidence>
<protein>
    <submittedName>
        <fullName evidence="2">Uncharacterized protein</fullName>
    </submittedName>
</protein>
<dbReference type="AlphaFoldDB" id="A0A8T0NFY2"/>
<dbReference type="EMBL" id="CM029053">
    <property type="protein sequence ID" value="KAG2548260.1"/>
    <property type="molecule type" value="Genomic_DNA"/>
</dbReference>
<comment type="caution">
    <text evidence="2">The sequence shown here is derived from an EMBL/GenBank/DDBJ whole genome shotgun (WGS) entry which is preliminary data.</text>
</comment>
<feature type="region of interest" description="Disordered" evidence="1">
    <location>
        <begin position="113"/>
        <end position="305"/>
    </location>
</feature>
<name>A0A8T0NFY2_PANVG</name>
<feature type="region of interest" description="Disordered" evidence="1">
    <location>
        <begin position="1"/>
        <end position="41"/>
    </location>
</feature>
<gene>
    <name evidence="2" type="ORF">PVAP13_9KG156700</name>
</gene>
<organism evidence="2 3">
    <name type="scientific">Panicum virgatum</name>
    <name type="common">Blackwell switchgrass</name>
    <dbReference type="NCBI Taxonomy" id="38727"/>
    <lineage>
        <taxon>Eukaryota</taxon>
        <taxon>Viridiplantae</taxon>
        <taxon>Streptophyta</taxon>
        <taxon>Embryophyta</taxon>
        <taxon>Tracheophyta</taxon>
        <taxon>Spermatophyta</taxon>
        <taxon>Magnoliopsida</taxon>
        <taxon>Liliopsida</taxon>
        <taxon>Poales</taxon>
        <taxon>Poaceae</taxon>
        <taxon>PACMAD clade</taxon>
        <taxon>Panicoideae</taxon>
        <taxon>Panicodae</taxon>
        <taxon>Paniceae</taxon>
        <taxon>Panicinae</taxon>
        <taxon>Panicum</taxon>
        <taxon>Panicum sect. Hiantes</taxon>
    </lineage>
</organism>
<proteinExistence type="predicted"/>
<reference evidence="2" key="1">
    <citation type="submission" date="2020-05" db="EMBL/GenBank/DDBJ databases">
        <title>WGS assembly of Panicum virgatum.</title>
        <authorList>
            <person name="Lovell J.T."/>
            <person name="Jenkins J."/>
            <person name="Shu S."/>
            <person name="Juenger T.E."/>
            <person name="Schmutz J."/>
        </authorList>
    </citation>
    <scope>NUCLEOTIDE SEQUENCE</scope>
    <source>
        <strain evidence="2">AP13</strain>
    </source>
</reference>
<dbReference type="Proteomes" id="UP000823388">
    <property type="component" value="Chromosome 9K"/>
</dbReference>
<sequence length="305" mass="31729">MGGPEPGTFAQDASRFAPGQQARQPPPPLPPYQLQGPQRTMMGAYGGQYSVGAAWPLQIRAAGMPAPRLAPVANQPHGHLMGQQVRHPPPPLPPYQLQAAGNAPLPGEFQFHHGQPLPGSAAGNAPLPGGFQFHHGQPLPGSAAGNATLPGGFQFHHGQPLPGSAAGERAAPRRVPIPSRPTPARSPEDDHGRRGRATANPRDPWPGRPAPRTGRQLPARPPDGTAATAGNHPVGQHDLHSLLCCRDPWPGRPAPRTGRQLPARPPDGTAATAGNHPVGQHGEAPGGDAAPLDHPVCNHQVRDDG</sequence>
<accession>A0A8T0NFY2</accession>
<keyword evidence="3" id="KW-1185">Reference proteome</keyword>
<evidence type="ECO:0000256" key="1">
    <source>
        <dbReference type="SAM" id="MobiDB-lite"/>
    </source>
</evidence>